<dbReference type="SMART" id="SM00487">
    <property type="entry name" value="DEXDc"/>
    <property type="match status" value="1"/>
</dbReference>
<evidence type="ECO:0000256" key="1">
    <source>
        <dbReference type="SAM" id="Coils"/>
    </source>
</evidence>
<evidence type="ECO:0000259" key="2">
    <source>
        <dbReference type="PROSITE" id="PS51192"/>
    </source>
</evidence>
<dbReference type="PROSITE" id="PS51192">
    <property type="entry name" value="HELICASE_ATP_BIND_1"/>
    <property type="match status" value="1"/>
</dbReference>
<dbReference type="EMBL" id="LNYP01000004">
    <property type="protein sequence ID" value="KTD44092.1"/>
    <property type="molecule type" value="Genomic_DNA"/>
</dbReference>
<dbReference type="InterPro" id="IPR014001">
    <property type="entry name" value="Helicase_ATP-bd"/>
</dbReference>
<name>A0A0W0XHS7_9GAMM</name>
<dbReference type="Proteomes" id="UP000054858">
    <property type="component" value="Unassembled WGS sequence"/>
</dbReference>
<dbReference type="InterPro" id="IPR050742">
    <property type="entry name" value="Helicase_Restrict-Modif_Enz"/>
</dbReference>
<dbReference type="InterPro" id="IPR006935">
    <property type="entry name" value="Helicase/UvrB_N"/>
</dbReference>
<accession>A0A0W0XHS7</accession>
<sequence length="931" mass="103197">MGASRDVVARQIAELRDYTDTVAAVHLLKEVATNGAVVTVGAAKEIIAVENSKKEPKIGNVVKAILARAGKPGEDRNEWTDKEGKPHLEAAITIGGAVYTVDLTYDGIRGDKQEYTVNITSKLAADVERGKLFFNEGHTATVKLLYDEEGDLRAVTQKGLAVDTTSFVPYAYQNESLAKFCDSLQAGSAQRLAVMGTGSGKSIIMGGVAQAIGRTVMIVPDQTLVQQQMLETQKMLGAGEVHGTKHTPSVFTLETLKTQVDVADWEHLTEEEIQAVKEYFNKVITGTVDGENFDQVVLQAEHPLFKMIASEIKDSMVLIDESHRHTFNEEDVNILQGLKDRNSILALTATPTSKLYDIFPGDPVDDLSLGAAIELGTIRPVKPEVAYLEEGNLIDQAVLHYFDDYYLTEGMSGYADPVELKKQIMKEHSDMENSEAEKMAIEQALKLNRIRAQRNMGFSDDKRTREELASVYQSLANGDRDTLEKYQDRVAALRQQSEFQARLQLAQAFNPDVEAEEVRRQTLPQAVDLKRDIDEAQRADIQRTINSFALALVLNGKFTDFAEKDRTHTLEDYLKECDIHIQKYKTGEQAQIPSLFLRKLQECEGKDRAKLNESLIKLGAPISKLPPEQRDIIAHLILDRAEAMVTNIKSSRPITELVTRPVPVDLIALKATENYAGAVDMSTEQSIIDAQLAQIEVGLRTHIVADQVIATGVSIRDILNVQIINTYSPVIEPDINAINGILSGPQAAGRCVRNKDVSARAQQYIDQRYEGKDLILTVHDIIDPKQSAVKAKAVAENRERQAQIETQQVTLIQRVVKSFQSARLRLFKELPVQVEKLEEGLRLAQVQLESIVESLGVKREALARLLQTEHPVVPERSDGEAIVDDVEKDIKIMEERQTTLVKTIEKGESLLQTMNAQARTGESLGGSGPRA</sequence>
<dbReference type="SUPFAM" id="SSF52540">
    <property type="entry name" value="P-loop containing nucleoside triphosphate hydrolases"/>
    <property type="match status" value="2"/>
</dbReference>
<reference evidence="3 4" key="1">
    <citation type="submission" date="2015-11" db="EMBL/GenBank/DDBJ databases">
        <title>Genomic analysis of 38 Legionella species identifies large and diverse effector repertoires.</title>
        <authorList>
            <person name="Burstein D."/>
            <person name="Amaro F."/>
            <person name="Zusman T."/>
            <person name="Lifshitz Z."/>
            <person name="Cohen O."/>
            <person name="Gilbert J.A."/>
            <person name="Pupko T."/>
            <person name="Shuman H.A."/>
            <person name="Segal G."/>
        </authorList>
    </citation>
    <scope>NUCLEOTIDE SEQUENCE [LARGE SCALE GENOMIC DNA]</scope>
    <source>
        <strain evidence="3 4">Oak Ridge-10</strain>
    </source>
</reference>
<dbReference type="PATRIC" id="fig|29423.5.peg.239"/>
<gene>
    <name evidence="3" type="ORF">Loak_0234</name>
</gene>
<evidence type="ECO:0000313" key="4">
    <source>
        <dbReference type="Proteomes" id="UP000054858"/>
    </source>
</evidence>
<dbReference type="Gene3D" id="3.40.50.300">
    <property type="entry name" value="P-loop containing nucleotide triphosphate hydrolases"/>
    <property type="match status" value="1"/>
</dbReference>
<dbReference type="GO" id="GO:0016787">
    <property type="term" value="F:hydrolase activity"/>
    <property type="evidence" value="ECO:0007669"/>
    <property type="project" value="InterPro"/>
</dbReference>
<keyword evidence="1" id="KW-0175">Coiled coil</keyword>
<dbReference type="GO" id="GO:0005524">
    <property type="term" value="F:ATP binding"/>
    <property type="evidence" value="ECO:0007669"/>
    <property type="project" value="InterPro"/>
</dbReference>
<comment type="caution">
    <text evidence="3">The sequence shown here is derived from an EMBL/GenBank/DDBJ whole genome shotgun (WGS) entry which is preliminary data.</text>
</comment>
<organism evidence="3 4">
    <name type="scientific">Legionella oakridgensis</name>
    <dbReference type="NCBI Taxonomy" id="29423"/>
    <lineage>
        <taxon>Bacteria</taxon>
        <taxon>Pseudomonadati</taxon>
        <taxon>Pseudomonadota</taxon>
        <taxon>Gammaproteobacteria</taxon>
        <taxon>Legionellales</taxon>
        <taxon>Legionellaceae</taxon>
        <taxon>Legionella</taxon>
    </lineage>
</organism>
<protein>
    <submittedName>
        <fullName evidence="3">Type III restriction enzyme, res subunit</fullName>
    </submittedName>
</protein>
<feature type="coiled-coil region" evidence="1">
    <location>
        <begin position="476"/>
        <end position="503"/>
    </location>
</feature>
<dbReference type="GO" id="GO:0005829">
    <property type="term" value="C:cytosol"/>
    <property type="evidence" value="ECO:0007669"/>
    <property type="project" value="TreeGrafter"/>
</dbReference>
<dbReference type="AlphaFoldDB" id="A0A0W0XHS7"/>
<dbReference type="InterPro" id="IPR027417">
    <property type="entry name" value="P-loop_NTPase"/>
</dbReference>
<dbReference type="Pfam" id="PF04851">
    <property type="entry name" value="ResIII"/>
    <property type="match status" value="1"/>
</dbReference>
<feature type="domain" description="Helicase ATP-binding" evidence="2">
    <location>
        <begin position="182"/>
        <end position="369"/>
    </location>
</feature>
<evidence type="ECO:0000313" key="3">
    <source>
        <dbReference type="EMBL" id="KTD44092.1"/>
    </source>
</evidence>
<dbReference type="PANTHER" id="PTHR47396">
    <property type="entry name" value="TYPE I RESTRICTION ENZYME ECOKI R PROTEIN"/>
    <property type="match status" value="1"/>
</dbReference>
<dbReference type="PANTHER" id="PTHR47396:SF1">
    <property type="entry name" value="ATP-DEPENDENT HELICASE IRC3-RELATED"/>
    <property type="match status" value="1"/>
</dbReference>
<proteinExistence type="predicted"/>
<dbReference type="GO" id="GO:0003677">
    <property type="term" value="F:DNA binding"/>
    <property type="evidence" value="ECO:0007669"/>
    <property type="project" value="InterPro"/>
</dbReference>